<evidence type="ECO:0000256" key="1">
    <source>
        <dbReference type="SAM" id="MobiDB-lite"/>
    </source>
</evidence>
<comment type="caution">
    <text evidence="2">The sequence shown here is derived from an EMBL/GenBank/DDBJ whole genome shotgun (WGS) entry which is preliminary data.</text>
</comment>
<feature type="region of interest" description="Disordered" evidence="1">
    <location>
        <begin position="1"/>
        <end position="68"/>
    </location>
</feature>
<gene>
    <name evidence="2" type="ORF">KCH_73170</name>
</gene>
<keyword evidence="3" id="KW-1185">Reference proteome</keyword>
<name>A0A066YLZ9_9ACTN</name>
<protein>
    <submittedName>
        <fullName evidence="2">Uncharacterized protein</fullName>
    </submittedName>
</protein>
<feature type="compositionally biased region" description="Low complexity" evidence="1">
    <location>
        <begin position="30"/>
        <end position="44"/>
    </location>
</feature>
<evidence type="ECO:0000313" key="3">
    <source>
        <dbReference type="Proteomes" id="UP000027178"/>
    </source>
</evidence>
<dbReference type="HOGENOM" id="CLU_2788373_0_0_11"/>
<proteinExistence type="predicted"/>
<sequence>MIHPIGADPERISSAGAVTGHAPSRETTAGDRSAGRPARAAGRATVRWRTGSDLMADQPGPCPYQETT</sequence>
<dbReference type="AlphaFoldDB" id="A0A066YLZ9"/>
<organism evidence="2 3">
    <name type="scientific">Kitasatospora cheerisanensis KCTC 2395</name>
    <dbReference type="NCBI Taxonomy" id="1348663"/>
    <lineage>
        <taxon>Bacteria</taxon>
        <taxon>Bacillati</taxon>
        <taxon>Actinomycetota</taxon>
        <taxon>Actinomycetes</taxon>
        <taxon>Kitasatosporales</taxon>
        <taxon>Streptomycetaceae</taxon>
        <taxon>Kitasatospora</taxon>
    </lineage>
</organism>
<dbReference type="EMBL" id="JNBY01000158">
    <property type="protein sequence ID" value="KDN80964.1"/>
    <property type="molecule type" value="Genomic_DNA"/>
</dbReference>
<reference evidence="2 3" key="1">
    <citation type="submission" date="2014-05" db="EMBL/GenBank/DDBJ databases">
        <title>Draft Genome Sequence of Kitasatospora cheerisanensis KCTC 2395.</title>
        <authorList>
            <person name="Nam D.H."/>
        </authorList>
    </citation>
    <scope>NUCLEOTIDE SEQUENCE [LARGE SCALE GENOMIC DNA]</scope>
    <source>
        <strain evidence="2 3">KCTC 2395</strain>
    </source>
</reference>
<evidence type="ECO:0000313" key="2">
    <source>
        <dbReference type="EMBL" id="KDN80964.1"/>
    </source>
</evidence>
<accession>A0A066YLZ9</accession>
<dbReference type="Proteomes" id="UP000027178">
    <property type="component" value="Unassembled WGS sequence"/>
</dbReference>